<organism evidence="2 3">
    <name type="scientific">Corynebacterium marinum DSM 44953</name>
    <dbReference type="NCBI Taxonomy" id="1224162"/>
    <lineage>
        <taxon>Bacteria</taxon>
        <taxon>Bacillati</taxon>
        <taxon>Actinomycetota</taxon>
        <taxon>Actinomycetes</taxon>
        <taxon>Mycobacteriales</taxon>
        <taxon>Corynebacteriaceae</taxon>
        <taxon>Corynebacterium</taxon>
    </lineage>
</organism>
<name>A0A0B6TEL9_9CORY</name>
<dbReference type="InterPro" id="IPR029039">
    <property type="entry name" value="Flavoprotein-like_sf"/>
</dbReference>
<dbReference type="KEGG" id="cmq:B840_03890"/>
<sequence>MTNVLYESAYGSTRQYAETLAARLGTVAQQLSDADPAALRSSPEPLVVLSYVHGPSIPAAGFVADHDLGARPVAVCAVGMTLLEDARAKDQMAGALGKKGEVARFYLPGRLSYSTMGRKHRMIMWGIIKALKAKREADRSANDRAMIDSYDRDTDRVDPAELDQVVQWAEAQGHRS</sequence>
<feature type="domain" description="Flavodoxin" evidence="1">
    <location>
        <begin position="4"/>
        <end position="136"/>
    </location>
</feature>
<reference evidence="2 3" key="1">
    <citation type="submission" date="2014-05" db="EMBL/GenBank/DDBJ databases">
        <title>Complete genome sequence of Corynebacterium marinum DSM 44953.</title>
        <authorList>
            <person name="Schaffert L."/>
            <person name="Albersmeier A."/>
            <person name="Kalinowski J."/>
            <person name="Ruckert C."/>
        </authorList>
    </citation>
    <scope>NUCLEOTIDE SEQUENCE [LARGE SCALE GENOMIC DNA]</scope>
    <source>
        <strain evidence="2 3">DSM 44953</strain>
    </source>
</reference>
<dbReference type="InterPro" id="IPR026816">
    <property type="entry name" value="Flavodoxin_dom"/>
</dbReference>
<dbReference type="Pfam" id="PF12724">
    <property type="entry name" value="Flavodoxin_5"/>
    <property type="match status" value="1"/>
</dbReference>
<accession>A0A0B6TEL9</accession>
<dbReference type="EMBL" id="CP007790">
    <property type="protein sequence ID" value="AJK68397.1"/>
    <property type="molecule type" value="Genomic_DNA"/>
</dbReference>
<dbReference type="AlphaFoldDB" id="A0A0B6TEL9"/>
<dbReference type="InterPro" id="IPR001226">
    <property type="entry name" value="Flavodoxin_CS"/>
</dbReference>
<dbReference type="RefSeq" id="WP_042621043.1">
    <property type="nucleotide sequence ID" value="NZ_CP007790.1"/>
</dbReference>
<dbReference type="SUPFAM" id="SSF52218">
    <property type="entry name" value="Flavoproteins"/>
    <property type="match status" value="1"/>
</dbReference>
<gene>
    <name evidence="2" type="ORF">B840_03890</name>
</gene>
<evidence type="ECO:0000259" key="1">
    <source>
        <dbReference type="Pfam" id="PF12724"/>
    </source>
</evidence>
<proteinExistence type="predicted"/>
<dbReference type="PROSITE" id="PS00201">
    <property type="entry name" value="FLAVODOXIN"/>
    <property type="match status" value="1"/>
</dbReference>
<dbReference type="Proteomes" id="UP000031928">
    <property type="component" value="Chromosome"/>
</dbReference>
<dbReference type="HOGENOM" id="CLU_108839_1_0_11"/>
<evidence type="ECO:0000313" key="2">
    <source>
        <dbReference type="EMBL" id="AJK68397.1"/>
    </source>
</evidence>
<dbReference type="STRING" id="1224162.B840_03890"/>
<dbReference type="GO" id="GO:0009055">
    <property type="term" value="F:electron transfer activity"/>
    <property type="evidence" value="ECO:0007669"/>
    <property type="project" value="InterPro"/>
</dbReference>
<dbReference type="OrthoDB" id="4878515at2"/>
<protein>
    <recommendedName>
        <fullName evidence="1">Flavodoxin domain-containing protein</fullName>
    </recommendedName>
</protein>
<keyword evidence="3" id="KW-1185">Reference proteome</keyword>
<evidence type="ECO:0000313" key="3">
    <source>
        <dbReference type="Proteomes" id="UP000031928"/>
    </source>
</evidence>
<dbReference type="GO" id="GO:0010181">
    <property type="term" value="F:FMN binding"/>
    <property type="evidence" value="ECO:0007669"/>
    <property type="project" value="InterPro"/>
</dbReference>